<protein>
    <submittedName>
        <fullName evidence="6">TIGR03364 family FAD-dependent oxidoreductase</fullName>
    </submittedName>
</protein>
<sequence length="379" mass="40803">MAKNMDQIVDVAIVGAGIVGLGHALAAIDRGMRVLVIDRGAEQTGSSIRNFGHCCITVQSGAAQVHAERTRELWLRLAEETGLWLREGAFVVARADDELAALREFAARRPAQVEEIDADEVTARTGVGAGIATGGVRLLDDVQVNPRDALAKITAYLRSRGVEFQFQTAVRTIRTGRLHTTRGRVGADTIVVAVNHDLDQLFPDLAAQYEVRRCGLDMLRVSIPGLRAPLEGPVLTGWSMLRYSGFAGSPSLAGVRDRLWSVHPTLAALDLNQMYTQLPDGTVIVGDTHYRGDAIAPFQQEAAFDELLRLAAEFFGQAPDGIRVVERWQGVYASAPAEFLVESPVEGVHVVGVTTGIGMTTGLGLADRVMAEIYEPVGA</sequence>
<proteinExistence type="inferred from homology"/>
<evidence type="ECO:0000256" key="3">
    <source>
        <dbReference type="ARBA" id="ARBA00022630"/>
    </source>
</evidence>
<evidence type="ECO:0000256" key="2">
    <source>
        <dbReference type="ARBA" id="ARBA00009410"/>
    </source>
</evidence>
<evidence type="ECO:0000259" key="5">
    <source>
        <dbReference type="Pfam" id="PF01266"/>
    </source>
</evidence>
<dbReference type="PANTHER" id="PTHR13847">
    <property type="entry name" value="SARCOSINE DEHYDROGENASE-RELATED"/>
    <property type="match status" value="1"/>
</dbReference>
<evidence type="ECO:0000313" key="7">
    <source>
        <dbReference type="Proteomes" id="UP001501295"/>
    </source>
</evidence>
<dbReference type="EMBL" id="BAABLM010000001">
    <property type="protein sequence ID" value="GAA4664039.1"/>
    <property type="molecule type" value="Genomic_DNA"/>
</dbReference>
<dbReference type="NCBIfam" id="TIGR03364">
    <property type="entry name" value="HpnW_proposed"/>
    <property type="match status" value="1"/>
</dbReference>
<dbReference type="Pfam" id="PF01266">
    <property type="entry name" value="DAO"/>
    <property type="match status" value="1"/>
</dbReference>
<evidence type="ECO:0000256" key="4">
    <source>
        <dbReference type="ARBA" id="ARBA00023002"/>
    </source>
</evidence>
<evidence type="ECO:0000313" key="6">
    <source>
        <dbReference type="EMBL" id="GAA4664039.1"/>
    </source>
</evidence>
<keyword evidence="7" id="KW-1185">Reference proteome</keyword>
<evidence type="ECO:0000256" key="1">
    <source>
        <dbReference type="ARBA" id="ARBA00001974"/>
    </source>
</evidence>
<reference evidence="7" key="1">
    <citation type="journal article" date="2019" name="Int. J. Syst. Evol. Microbiol.">
        <title>The Global Catalogue of Microorganisms (GCM) 10K type strain sequencing project: providing services to taxonomists for standard genome sequencing and annotation.</title>
        <authorList>
            <consortium name="The Broad Institute Genomics Platform"/>
            <consortium name="The Broad Institute Genome Sequencing Center for Infectious Disease"/>
            <person name="Wu L."/>
            <person name="Ma J."/>
        </authorList>
    </citation>
    <scope>NUCLEOTIDE SEQUENCE [LARGE SCALE GENOMIC DNA]</scope>
    <source>
        <strain evidence="7">JCM 18956</strain>
    </source>
</reference>
<dbReference type="PANTHER" id="PTHR13847:SF286">
    <property type="entry name" value="D-AMINO ACID DEHYDROGENASE"/>
    <property type="match status" value="1"/>
</dbReference>
<dbReference type="InterPro" id="IPR036188">
    <property type="entry name" value="FAD/NAD-bd_sf"/>
</dbReference>
<dbReference type="Proteomes" id="UP001501295">
    <property type="component" value="Unassembled WGS sequence"/>
</dbReference>
<dbReference type="Gene3D" id="3.30.9.10">
    <property type="entry name" value="D-Amino Acid Oxidase, subunit A, domain 2"/>
    <property type="match status" value="1"/>
</dbReference>
<dbReference type="SUPFAM" id="SSF51971">
    <property type="entry name" value="Nucleotide-binding domain"/>
    <property type="match status" value="1"/>
</dbReference>
<dbReference type="Gene3D" id="3.50.50.60">
    <property type="entry name" value="FAD/NAD(P)-binding domain"/>
    <property type="match status" value="1"/>
</dbReference>
<comment type="cofactor">
    <cofactor evidence="1">
        <name>FAD</name>
        <dbReference type="ChEBI" id="CHEBI:57692"/>
    </cofactor>
</comment>
<dbReference type="InterPro" id="IPR006076">
    <property type="entry name" value="FAD-dep_OxRdtase"/>
</dbReference>
<dbReference type="InterPro" id="IPR017741">
    <property type="entry name" value="FAD-dependent_OxRdtase_HpnW"/>
</dbReference>
<comment type="similarity">
    <text evidence="2">Belongs to the DadA oxidoreductase family.</text>
</comment>
<name>A0ABP8VJ32_9MICO</name>
<keyword evidence="3" id="KW-0285">Flavoprotein</keyword>
<accession>A0ABP8VJ32</accession>
<dbReference type="RefSeq" id="WP_345371964.1">
    <property type="nucleotide sequence ID" value="NZ_BAABLM010000001.1"/>
</dbReference>
<gene>
    <name evidence="6" type="ORF">GCM10025780_00970</name>
</gene>
<feature type="domain" description="FAD dependent oxidoreductase" evidence="5">
    <location>
        <begin position="10"/>
        <end position="368"/>
    </location>
</feature>
<comment type="caution">
    <text evidence="6">The sequence shown here is derived from an EMBL/GenBank/DDBJ whole genome shotgun (WGS) entry which is preliminary data.</text>
</comment>
<keyword evidence="4" id="KW-0560">Oxidoreductase</keyword>
<organism evidence="6 7">
    <name type="scientific">Frondihabitans cladoniiphilus</name>
    <dbReference type="NCBI Taxonomy" id="715785"/>
    <lineage>
        <taxon>Bacteria</taxon>
        <taxon>Bacillati</taxon>
        <taxon>Actinomycetota</taxon>
        <taxon>Actinomycetes</taxon>
        <taxon>Micrococcales</taxon>
        <taxon>Microbacteriaceae</taxon>
        <taxon>Frondihabitans</taxon>
    </lineage>
</organism>